<evidence type="ECO:0000313" key="2">
    <source>
        <dbReference type="EMBL" id="AGB29830.1"/>
    </source>
</evidence>
<dbReference type="EMBL" id="AFPW01000053">
    <property type="protein sequence ID" value="EGQ11465.1"/>
    <property type="molecule type" value="Genomic_DNA"/>
</dbReference>
<evidence type="ECO:0000313" key="1">
    <source>
        <dbReference type="EMBL" id="AGB29739.1"/>
    </source>
</evidence>
<dbReference type="HOGENOM" id="CLU_2586782_0_0_10"/>
<dbReference type="Proteomes" id="UP000010862">
    <property type="component" value="Chromosome 2"/>
</dbReference>
<reference evidence="1" key="2">
    <citation type="submission" date="2012-02" db="EMBL/GenBank/DDBJ databases">
        <title>Complete sequence of chromosome 2 of Prevotella dentalis DSM 3688.</title>
        <authorList>
            <consortium name="US DOE Joint Genome Institute (JGI-PGF)"/>
            <person name="Lucas S."/>
            <person name="Copeland A."/>
            <person name="Lapidus A."/>
            <person name="Glavina del Rio T."/>
            <person name="Dalin E."/>
            <person name="Tice H."/>
            <person name="Bruce D."/>
            <person name="Goodwin L."/>
            <person name="Pitluck S."/>
            <person name="Peters L."/>
            <person name="Mikhailova N."/>
            <person name="Chertkov O."/>
            <person name="Kyrpides N."/>
            <person name="Mavromatis K."/>
            <person name="Ivanova N."/>
            <person name="Brettin T."/>
            <person name="Detter J.C."/>
            <person name="Han C."/>
            <person name="Larimer F."/>
            <person name="Land M."/>
            <person name="Hauser L."/>
            <person name="Markowitz V."/>
            <person name="Cheng J.-F."/>
            <person name="Hugenholtz P."/>
            <person name="Woyke T."/>
            <person name="Wu D."/>
            <person name="Gronow S."/>
            <person name="Wellnitz S."/>
            <person name="Brambilla E."/>
            <person name="Klenk H.-P."/>
            <person name="Eisen J.A."/>
        </authorList>
    </citation>
    <scope>NUCLEOTIDE SEQUENCE</scope>
    <source>
        <strain evidence="1">DSM 3688</strain>
    </source>
</reference>
<dbReference type="EMBL" id="CP003369">
    <property type="protein sequence ID" value="AGB29739.1"/>
    <property type="molecule type" value="Genomic_DNA"/>
</dbReference>
<evidence type="ECO:0000313" key="4">
    <source>
        <dbReference type="Proteomes" id="UP000007820"/>
    </source>
</evidence>
<dbReference type="RefSeq" id="WP_005847883.1">
    <property type="nucleotide sequence ID" value="NC_019968.1"/>
</dbReference>
<accession>F9D799</accession>
<dbReference type="KEGG" id="pdt:Prede_2493"/>
<dbReference type="Proteomes" id="UP000007820">
    <property type="component" value="Unassembled WGS sequence"/>
</dbReference>
<organism evidence="3 4">
    <name type="scientific">Prevotella dentalis (strain ATCC 49559 / DSM 3688 / JCM 13448 / NCTC 12043 / ES 2772)</name>
    <name type="common">Mitsuokella dentalis</name>
    <dbReference type="NCBI Taxonomy" id="908937"/>
    <lineage>
        <taxon>Bacteria</taxon>
        <taxon>Pseudomonadati</taxon>
        <taxon>Bacteroidota</taxon>
        <taxon>Bacteroidia</taxon>
        <taxon>Bacteroidales</taxon>
        <taxon>Prevotellaceae</taxon>
        <taxon>Prevotella</taxon>
    </lineage>
</organism>
<sequence>MDYSKLELRKKTFLDFNPSDEALDEIIGGHEQSDIDLFLSCLDEHNRFISYDSFIDFADKELARAIEQEFAEEIASFYNE</sequence>
<keyword evidence="5" id="KW-1185">Reference proteome</keyword>
<dbReference type="PATRIC" id="fig|908937.9.peg.2635"/>
<dbReference type="STRING" id="908937.Prede_2493"/>
<gene>
    <name evidence="1" type="ordered locus">Prede_2493</name>
    <name evidence="2" type="ordered locus">Prede_2596</name>
    <name evidence="3" type="ORF">HMPREF9136_2727</name>
</gene>
<evidence type="ECO:0000313" key="3">
    <source>
        <dbReference type="EMBL" id="EGQ11465.1"/>
    </source>
</evidence>
<name>F9D799_PREDD</name>
<protein>
    <submittedName>
        <fullName evidence="3">Uncharacterized protein</fullName>
    </submittedName>
</protein>
<dbReference type="EMBL" id="CP003369">
    <property type="protein sequence ID" value="AGB29830.1"/>
    <property type="molecule type" value="Genomic_DNA"/>
</dbReference>
<dbReference type="AlphaFoldDB" id="F9D799"/>
<dbReference type="KEGG" id="pdt:Prede_2596"/>
<reference evidence="3 4" key="1">
    <citation type="submission" date="2011-04" db="EMBL/GenBank/DDBJ databases">
        <authorList>
            <person name="Muzny D."/>
            <person name="Qin X."/>
            <person name="Deng J."/>
            <person name="Jiang H."/>
            <person name="Liu Y."/>
            <person name="Qu J."/>
            <person name="Song X.-Z."/>
            <person name="Zhang L."/>
            <person name="Thornton R."/>
            <person name="Coyle M."/>
            <person name="Francisco L."/>
            <person name="Jackson L."/>
            <person name="Javaid M."/>
            <person name="Korchina V."/>
            <person name="Kovar C."/>
            <person name="Mata R."/>
            <person name="Mathew T."/>
            <person name="Ngo R."/>
            <person name="Nguyen L."/>
            <person name="Nguyen N."/>
            <person name="Okwuonu G."/>
            <person name="Ongeri F."/>
            <person name="Pham C."/>
            <person name="Simmons D."/>
            <person name="Wilczek-Boney K."/>
            <person name="Hale W."/>
            <person name="Jakkamsetti A."/>
            <person name="Pham P."/>
            <person name="Ruth R."/>
            <person name="San Lucas F."/>
            <person name="Warren J."/>
            <person name="Zhang J."/>
            <person name="Zhao Z."/>
            <person name="Zhou C."/>
            <person name="Zhu D."/>
            <person name="Lee S."/>
            <person name="Bess C."/>
            <person name="Blankenburg K."/>
            <person name="Forbes L."/>
            <person name="Fu Q."/>
            <person name="Gubbala S."/>
            <person name="Hirani K."/>
            <person name="Jayaseelan J.C."/>
            <person name="Lara F."/>
            <person name="Munidasa M."/>
            <person name="Palculict T."/>
            <person name="Patil S."/>
            <person name="Pu L.-L."/>
            <person name="Saada N."/>
            <person name="Tang L."/>
            <person name="Weissenberger G."/>
            <person name="Zhu Y."/>
            <person name="Hemphill L."/>
            <person name="Shang Y."/>
            <person name="Youmans B."/>
            <person name="Ayvaz T."/>
            <person name="Ross M."/>
            <person name="Santibanez J."/>
            <person name="Aqrawi P."/>
            <person name="Gross S."/>
            <person name="Joshi V."/>
            <person name="Fowler G."/>
            <person name="Nazareth L."/>
            <person name="Reid J."/>
            <person name="Worley K."/>
            <person name="Petrosino J."/>
            <person name="Highlander S."/>
            <person name="Gibbs R."/>
        </authorList>
    </citation>
    <scope>NUCLEOTIDE SEQUENCE [LARGE SCALE GENOMIC DNA]</scope>
    <source>
        <strain evidence="3 4">DSM 3688</strain>
    </source>
</reference>
<evidence type="ECO:0000313" key="5">
    <source>
        <dbReference type="Proteomes" id="UP000010862"/>
    </source>
</evidence>
<proteinExistence type="predicted"/>